<comment type="similarity">
    <text evidence="2">Belongs to the metallo-beta-lactamase superfamily.</text>
</comment>
<dbReference type="GO" id="GO:0016787">
    <property type="term" value="F:hydrolase activity"/>
    <property type="evidence" value="ECO:0007669"/>
    <property type="project" value="UniProtKB-KW"/>
</dbReference>
<evidence type="ECO:0000256" key="2">
    <source>
        <dbReference type="ARBA" id="ARBA00007749"/>
    </source>
</evidence>
<dbReference type="Proteomes" id="UP000321816">
    <property type="component" value="Chromosome"/>
</dbReference>
<evidence type="ECO:0000256" key="4">
    <source>
        <dbReference type="ARBA" id="ARBA00022801"/>
    </source>
</evidence>
<dbReference type="PANTHER" id="PTHR42978:SF7">
    <property type="entry name" value="METALLO-HYDROLASE RV2300C-RELATED"/>
    <property type="match status" value="1"/>
</dbReference>
<dbReference type="CDD" id="cd07729">
    <property type="entry name" value="AHL_lactonase_MBL-fold"/>
    <property type="match status" value="1"/>
</dbReference>
<evidence type="ECO:0000256" key="5">
    <source>
        <dbReference type="ARBA" id="ARBA00022833"/>
    </source>
</evidence>
<name>A0A5C7FJ75_9BACI</name>
<keyword evidence="5" id="KW-0862">Zinc</keyword>
<dbReference type="InterPro" id="IPR036866">
    <property type="entry name" value="RibonucZ/Hydroxyglut_hydro"/>
</dbReference>
<dbReference type="Pfam" id="PF00753">
    <property type="entry name" value="Lactamase_B"/>
    <property type="match status" value="1"/>
</dbReference>
<dbReference type="EMBL" id="CP144914">
    <property type="protein sequence ID" value="WWD79698.1"/>
    <property type="molecule type" value="Genomic_DNA"/>
</dbReference>
<keyword evidence="3" id="KW-0479">Metal-binding</keyword>
<evidence type="ECO:0000313" key="8">
    <source>
        <dbReference type="Proteomes" id="UP000321816"/>
    </source>
</evidence>
<dbReference type="InterPro" id="IPR001279">
    <property type="entry name" value="Metallo-B-lactamas"/>
</dbReference>
<accession>A0A5C7FJ75</accession>
<dbReference type="SMART" id="SM00849">
    <property type="entry name" value="Lactamase_B"/>
    <property type="match status" value="1"/>
</dbReference>
<protein>
    <submittedName>
        <fullName evidence="7">N-acyl homoserine lactonase family protein</fullName>
    </submittedName>
</protein>
<evidence type="ECO:0000256" key="1">
    <source>
        <dbReference type="ARBA" id="ARBA00001947"/>
    </source>
</evidence>
<evidence type="ECO:0000259" key="6">
    <source>
        <dbReference type="SMART" id="SM00849"/>
    </source>
</evidence>
<dbReference type="InterPro" id="IPR051013">
    <property type="entry name" value="MBL_superfamily_lactonases"/>
</dbReference>
<sequence length="256" mass="29342">MGEKPIIFPLHVGTFKKMEMSNLMYQTEPGRKVRTPAISWLIKTTDQNILVDTGCPTEEWASYYHHPIERPDSQTLESQLQHHELRLEDIDTVINTHLHWDHVHGNDLFPEAVFYVQEEELKAAVVPLPTQRKYYEAGSPGVYPPWMSSFGQMRCIQGDYELTPDIHLIHLPGHTPGLQGVLVDTSNGRYLIAGDTIGVYENWSGNKEMPHVPQGIHWNLEDYFRTFKKMERLEAEVLPAHDFRVLEHASFGGDGS</sequence>
<dbReference type="Gene3D" id="3.60.15.10">
    <property type="entry name" value="Ribonuclease Z/Hydroxyacylglutathione hydrolase-like"/>
    <property type="match status" value="1"/>
</dbReference>
<keyword evidence="4" id="KW-0378">Hydrolase</keyword>
<gene>
    <name evidence="7" type="ORF">FTX54_015070</name>
</gene>
<dbReference type="RefSeq" id="WP_147803639.1">
    <property type="nucleotide sequence ID" value="NZ_CP144914.1"/>
</dbReference>
<dbReference type="SUPFAM" id="SSF56281">
    <property type="entry name" value="Metallo-hydrolase/oxidoreductase"/>
    <property type="match status" value="1"/>
</dbReference>
<dbReference type="OrthoDB" id="333278at2"/>
<feature type="domain" description="Metallo-beta-lactamase" evidence="6">
    <location>
        <begin position="36"/>
        <end position="241"/>
    </location>
</feature>
<evidence type="ECO:0000313" key="7">
    <source>
        <dbReference type="EMBL" id="WWD79698.1"/>
    </source>
</evidence>
<dbReference type="KEGG" id="ahal:FTX54_015070"/>
<organism evidence="7 8">
    <name type="scientific">Alkalicoccus halolimnae</name>
    <dbReference type="NCBI Taxonomy" id="1667239"/>
    <lineage>
        <taxon>Bacteria</taxon>
        <taxon>Bacillati</taxon>
        <taxon>Bacillota</taxon>
        <taxon>Bacilli</taxon>
        <taxon>Bacillales</taxon>
        <taxon>Bacillaceae</taxon>
        <taxon>Alkalicoccus</taxon>
    </lineage>
</organism>
<dbReference type="PANTHER" id="PTHR42978">
    <property type="entry name" value="QUORUM-QUENCHING LACTONASE YTNP-RELATED-RELATED"/>
    <property type="match status" value="1"/>
</dbReference>
<evidence type="ECO:0000256" key="3">
    <source>
        <dbReference type="ARBA" id="ARBA00022723"/>
    </source>
</evidence>
<dbReference type="GO" id="GO:0046872">
    <property type="term" value="F:metal ion binding"/>
    <property type="evidence" value="ECO:0007669"/>
    <property type="project" value="UniProtKB-KW"/>
</dbReference>
<comment type="cofactor">
    <cofactor evidence="1">
        <name>Zn(2+)</name>
        <dbReference type="ChEBI" id="CHEBI:29105"/>
    </cofactor>
</comment>
<keyword evidence="8" id="KW-1185">Reference proteome</keyword>
<reference evidence="7 8" key="1">
    <citation type="submission" date="2024-01" db="EMBL/GenBank/DDBJ databases">
        <title>Complete Genome Sequence of Alkalicoccus halolimnae BZ-SZ-XJ29T, a Moderately Halophilic Bacterium Isolated from a Salt Lake.</title>
        <authorList>
            <person name="Zhao B."/>
        </authorList>
    </citation>
    <scope>NUCLEOTIDE SEQUENCE [LARGE SCALE GENOMIC DNA]</scope>
    <source>
        <strain evidence="7 8">BZ-SZ-XJ29</strain>
    </source>
</reference>
<proteinExistence type="inferred from homology"/>
<dbReference type="AlphaFoldDB" id="A0A5C7FJ75"/>